<dbReference type="InterPro" id="IPR006170">
    <property type="entry name" value="PBP/GOBP"/>
</dbReference>
<comment type="similarity">
    <text evidence="2">Belongs to the PBP/GOBP family.</text>
</comment>
<accession>T1E2U1</accession>
<dbReference type="Gene3D" id="1.10.238.20">
    <property type="entry name" value="Pheromone/general odorant binding protein domain"/>
    <property type="match status" value="2"/>
</dbReference>
<keyword evidence="3" id="KW-0964">Secreted</keyword>
<dbReference type="GO" id="GO:0005576">
    <property type="term" value="C:extracellular region"/>
    <property type="evidence" value="ECO:0007669"/>
    <property type="project" value="UniProtKB-SubCell"/>
</dbReference>
<feature type="chain" id="PRO_5004575134" evidence="4">
    <location>
        <begin position="17"/>
        <end position="312"/>
    </location>
</feature>
<dbReference type="EMBL" id="GALA01000990">
    <property type="protein sequence ID" value="JAA93862.1"/>
    <property type="molecule type" value="mRNA"/>
</dbReference>
<feature type="signal peptide" evidence="4">
    <location>
        <begin position="1"/>
        <end position="16"/>
    </location>
</feature>
<sequence>MCIAVFLSVQLLPVDSSSIQALNPEQVLFGFSRCGEDFTPNDENRETRIQNWAKWILLPRDNWTMCYVRCCLEKLKLFDVETNNFVTNGIKAQHDAYKQFNGLVDADINEFISALNGLPNQPNCESVFNALTTKLVTFLSTIMRLYHGNSTINKNIYEAEGGKIRQKLQPYTVFCEKNVQSCSVCGFRKSRGAKDQNYCGAMDCIFKGFRYYDENGNIDPQEIIRDFHQINAKQFDETIKDVIAKCNAAKAIDYYRCLRDHADLGGTFQDAFEYREIRSANYDYAFKIPGPPVYSKEEVSAEIDKINKQQGC</sequence>
<evidence type="ECO:0000256" key="2">
    <source>
        <dbReference type="ARBA" id="ARBA00008098"/>
    </source>
</evidence>
<dbReference type="GO" id="GO:0005549">
    <property type="term" value="F:odorant binding"/>
    <property type="evidence" value="ECO:0007669"/>
    <property type="project" value="InterPro"/>
</dbReference>
<protein>
    <submittedName>
        <fullName evidence="5">Putative long d7 salivary protein</fullName>
    </submittedName>
</protein>
<evidence type="ECO:0000256" key="3">
    <source>
        <dbReference type="ARBA" id="ARBA00022525"/>
    </source>
</evidence>
<proteinExistence type="evidence at transcript level"/>
<evidence type="ECO:0000256" key="4">
    <source>
        <dbReference type="SAM" id="SignalP"/>
    </source>
</evidence>
<keyword evidence="4" id="KW-0732">Signal</keyword>
<dbReference type="SUPFAM" id="SSF47565">
    <property type="entry name" value="Insect pheromone/odorant-binding proteins"/>
    <property type="match status" value="2"/>
</dbReference>
<name>T1E2U1_9DIPT</name>
<dbReference type="InterPro" id="IPR036728">
    <property type="entry name" value="PBP_GOBP_sf"/>
</dbReference>
<dbReference type="AlphaFoldDB" id="T1E2U1"/>
<evidence type="ECO:0000313" key="5">
    <source>
        <dbReference type="EMBL" id="JAA93862.1"/>
    </source>
</evidence>
<organism evidence="5">
    <name type="scientific">Psorophora albipes</name>
    <dbReference type="NCBI Taxonomy" id="869069"/>
    <lineage>
        <taxon>Eukaryota</taxon>
        <taxon>Metazoa</taxon>
        <taxon>Ecdysozoa</taxon>
        <taxon>Arthropoda</taxon>
        <taxon>Hexapoda</taxon>
        <taxon>Insecta</taxon>
        <taxon>Pterygota</taxon>
        <taxon>Neoptera</taxon>
        <taxon>Endopterygota</taxon>
        <taxon>Diptera</taxon>
        <taxon>Nematocera</taxon>
        <taxon>Culicoidea</taxon>
        <taxon>Culicidae</taxon>
        <taxon>Culicinae</taxon>
        <taxon>Aedini</taxon>
        <taxon>Psorophora</taxon>
    </lineage>
</organism>
<dbReference type="Pfam" id="PF01395">
    <property type="entry name" value="PBP_GOBP"/>
    <property type="match status" value="1"/>
</dbReference>
<evidence type="ECO:0000256" key="1">
    <source>
        <dbReference type="ARBA" id="ARBA00004613"/>
    </source>
</evidence>
<reference evidence="5" key="1">
    <citation type="journal article" date="2013" name="BMC Genomics">
        <title>A deep insight into the sialotranscriptome of the mosquito, Psorophora albipes.</title>
        <authorList>
            <person name="Chagas A.C."/>
            <person name="Calvo E."/>
            <person name="Rios-Velasquez C.M."/>
            <person name="Pessoa F.A."/>
            <person name="Medeiros J.F."/>
            <person name="Ribeiro J.M."/>
        </authorList>
    </citation>
    <scope>NUCLEOTIDE SEQUENCE</scope>
</reference>
<comment type="subcellular location">
    <subcellularLocation>
        <location evidence="1">Secreted</location>
    </subcellularLocation>
</comment>